<sequence length="117" mass="13179">MPDDRGGHGAQNTGMDLARSRTEQQPPGRYELTSDHPITPTSIGERQYSEVPKSEAMGNMLTRTRLITIPRGFEVKNCHVIVTSRWTLSRIPLFRILFRPRSPTPRPGGAPRTFLLP</sequence>
<feature type="region of interest" description="Disordered" evidence="1">
    <location>
        <begin position="1"/>
        <end position="51"/>
    </location>
</feature>
<dbReference type="Proteomes" id="UP000192042">
    <property type="component" value="Chromosome I"/>
</dbReference>
<dbReference type="KEGG" id="nja:NSJP_2148"/>
<gene>
    <name evidence="2" type="ORF">NSJP_2148</name>
</gene>
<evidence type="ECO:0000256" key="1">
    <source>
        <dbReference type="SAM" id="MobiDB-lite"/>
    </source>
</evidence>
<organism evidence="2 3">
    <name type="scientific">Nitrospira japonica</name>
    <dbReference type="NCBI Taxonomy" id="1325564"/>
    <lineage>
        <taxon>Bacteria</taxon>
        <taxon>Pseudomonadati</taxon>
        <taxon>Nitrospirota</taxon>
        <taxon>Nitrospiria</taxon>
        <taxon>Nitrospirales</taxon>
        <taxon>Nitrospiraceae</taxon>
        <taxon>Nitrospira</taxon>
    </lineage>
</organism>
<reference evidence="2 3" key="1">
    <citation type="submission" date="2017-03" db="EMBL/GenBank/DDBJ databases">
        <authorList>
            <person name="Afonso C.L."/>
            <person name="Miller P.J."/>
            <person name="Scott M.A."/>
            <person name="Spackman E."/>
            <person name="Goraichik I."/>
            <person name="Dimitrov K.M."/>
            <person name="Suarez D.L."/>
            <person name="Swayne D.E."/>
        </authorList>
    </citation>
    <scope>NUCLEOTIDE SEQUENCE [LARGE SCALE GENOMIC DNA]</scope>
    <source>
        <strain evidence="2">Genome sequencing of Nitrospira japonica strain NJ11</strain>
    </source>
</reference>
<protein>
    <submittedName>
        <fullName evidence="2">Uncharacterized protein</fullName>
    </submittedName>
</protein>
<proteinExistence type="predicted"/>
<keyword evidence="3" id="KW-1185">Reference proteome</keyword>
<evidence type="ECO:0000313" key="3">
    <source>
        <dbReference type="Proteomes" id="UP000192042"/>
    </source>
</evidence>
<name>A0A1W1I5Q0_9BACT</name>
<accession>A0A1W1I5Q0</accession>
<dbReference type="AlphaFoldDB" id="A0A1W1I5Q0"/>
<dbReference type="EMBL" id="LT828648">
    <property type="protein sequence ID" value="SLM48320.1"/>
    <property type="molecule type" value="Genomic_DNA"/>
</dbReference>
<evidence type="ECO:0000313" key="2">
    <source>
        <dbReference type="EMBL" id="SLM48320.1"/>
    </source>
</evidence>